<keyword evidence="2" id="KW-1185">Reference proteome</keyword>
<dbReference type="EMBL" id="JBBPBN010000019">
    <property type="protein sequence ID" value="KAK9018043.1"/>
    <property type="molecule type" value="Genomic_DNA"/>
</dbReference>
<accession>A0ABR2RYJ6</accession>
<sequence>MCSETHRSFGGLFDHEHVELGVNVVGPGSHETLEQRRPKEVSLEFPLELVASRQVTFPEIVVEGFVVDEQDLVVAQPVDCMDVKCPEQLVRSVLKRLKLKDLPPLIALRKQGTNTCLRRKSSLFDLFLSETVKCFVNAKQLFRPWLFIGSNFIR</sequence>
<organism evidence="1 2">
    <name type="scientific">Hibiscus sabdariffa</name>
    <name type="common">roselle</name>
    <dbReference type="NCBI Taxonomy" id="183260"/>
    <lineage>
        <taxon>Eukaryota</taxon>
        <taxon>Viridiplantae</taxon>
        <taxon>Streptophyta</taxon>
        <taxon>Embryophyta</taxon>
        <taxon>Tracheophyta</taxon>
        <taxon>Spermatophyta</taxon>
        <taxon>Magnoliopsida</taxon>
        <taxon>eudicotyledons</taxon>
        <taxon>Gunneridae</taxon>
        <taxon>Pentapetalae</taxon>
        <taxon>rosids</taxon>
        <taxon>malvids</taxon>
        <taxon>Malvales</taxon>
        <taxon>Malvaceae</taxon>
        <taxon>Malvoideae</taxon>
        <taxon>Hibiscus</taxon>
    </lineage>
</organism>
<dbReference type="Proteomes" id="UP001396334">
    <property type="component" value="Unassembled WGS sequence"/>
</dbReference>
<gene>
    <name evidence="1" type="ORF">V6N11_001031</name>
</gene>
<proteinExistence type="predicted"/>
<evidence type="ECO:0000313" key="1">
    <source>
        <dbReference type="EMBL" id="KAK9018043.1"/>
    </source>
</evidence>
<name>A0ABR2RYJ6_9ROSI</name>
<evidence type="ECO:0000313" key="2">
    <source>
        <dbReference type="Proteomes" id="UP001396334"/>
    </source>
</evidence>
<protein>
    <submittedName>
        <fullName evidence="1">Uncharacterized protein</fullName>
    </submittedName>
</protein>
<reference evidence="1 2" key="1">
    <citation type="journal article" date="2024" name="G3 (Bethesda)">
        <title>Genome assembly of Hibiscus sabdariffa L. provides insights into metabolisms of medicinal natural products.</title>
        <authorList>
            <person name="Kim T."/>
        </authorList>
    </citation>
    <scope>NUCLEOTIDE SEQUENCE [LARGE SCALE GENOMIC DNA]</scope>
    <source>
        <strain evidence="1">TK-2024</strain>
        <tissue evidence="1">Old leaves</tissue>
    </source>
</reference>
<comment type="caution">
    <text evidence="1">The sequence shown here is derived from an EMBL/GenBank/DDBJ whole genome shotgun (WGS) entry which is preliminary data.</text>
</comment>